<evidence type="ECO:0000256" key="1">
    <source>
        <dbReference type="ARBA" id="ARBA00004141"/>
    </source>
</evidence>
<feature type="transmembrane region" description="Helical" evidence="5">
    <location>
        <begin position="150"/>
        <end position="174"/>
    </location>
</feature>
<keyword evidence="3 5" id="KW-1133">Transmembrane helix</keyword>
<dbReference type="InterPro" id="IPR052902">
    <property type="entry name" value="ABC-2_transporter"/>
</dbReference>
<organism evidence="8 10">
    <name type="scientific">Salinicoccus halodurans</name>
    <dbReference type="NCBI Taxonomy" id="407035"/>
    <lineage>
        <taxon>Bacteria</taxon>
        <taxon>Bacillati</taxon>
        <taxon>Bacillota</taxon>
        <taxon>Bacilli</taxon>
        <taxon>Bacillales</taxon>
        <taxon>Staphylococcaceae</taxon>
        <taxon>Salinicoccus</taxon>
    </lineage>
</organism>
<dbReference type="InterPro" id="IPR013525">
    <property type="entry name" value="ABC2_TM"/>
</dbReference>
<feature type="transmembrane region" description="Helical" evidence="5">
    <location>
        <begin position="265"/>
        <end position="284"/>
    </location>
</feature>
<sequence length="350" mass="39270">MNMIRMTFYLVSINFKDFGFWFWTLCYPLLLTGLFIMTTANMTSGELEDIDIGIQKGQEIGEVIEEIDFINMTNMTEEEAVRGMKEGEIAGYIHGDNDLLVTETGFNQTVLEMVLNQIEKINVAGIPYENYDFEAQFIEENSQEAQPEAVLFYSLIAMIAFYGMFSGIEFMSSMQPNLDPMGARFAASPYSKVKFLLSSVLGALLLNLVTNIIILTVIINLYKINLFTELWPTLFLLLIANLTGIGLGLLIGLIPKINAGMKTTISVIFIIGLSALSGLMGPYIKVIIVNNFAWVNTLNPLARLTDTMYKINFLGNYSDYWMTIGTLAAYAAIFFGITLLSLRRKQYDSI</sequence>
<feature type="transmembrane region" description="Helical" evidence="5">
    <location>
        <begin position="234"/>
        <end position="253"/>
    </location>
</feature>
<evidence type="ECO:0000256" key="3">
    <source>
        <dbReference type="ARBA" id="ARBA00022989"/>
    </source>
</evidence>
<feature type="transmembrane region" description="Helical" evidence="5">
    <location>
        <begin position="320"/>
        <end position="342"/>
    </location>
</feature>
<feature type="domain" description="ABC-2 type transporter transmembrane" evidence="6">
    <location>
        <begin position="19"/>
        <end position="340"/>
    </location>
</feature>
<feature type="transmembrane region" description="Helical" evidence="5">
    <location>
        <begin position="195"/>
        <end position="222"/>
    </location>
</feature>
<dbReference type="Proteomes" id="UP000034029">
    <property type="component" value="Chromosome"/>
</dbReference>
<dbReference type="OrthoDB" id="9771731at2"/>
<dbReference type="GO" id="GO:0016020">
    <property type="term" value="C:membrane"/>
    <property type="evidence" value="ECO:0007669"/>
    <property type="project" value="UniProtKB-SubCell"/>
</dbReference>
<evidence type="ECO:0000256" key="5">
    <source>
        <dbReference type="SAM" id="Phobius"/>
    </source>
</evidence>
<evidence type="ECO:0000313" key="10">
    <source>
        <dbReference type="Proteomes" id="UP000183090"/>
    </source>
</evidence>
<dbReference type="Pfam" id="PF12698">
    <property type="entry name" value="ABC2_membrane_3"/>
    <property type="match status" value="1"/>
</dbReference>
<reference evidence="8 10" key="3">
    <citation type="submission" date="2016-10" db="EMBL/GenBank/DDBJ databases">
        <authorList>
            <person name="Varghese N."/>
            <person name="Submissions S."/>
        </authorList>
    </citation>
    <scope>NUCLEOTIDE SEQUENCE [LARGE SCALE GENOMIC DNA]</scope>
    <source>
        <strain evidence="8 10">CGMCC 1.6501</strain>
    </source>
</reference>
<dbReference type="RefSeq" id="WP_046791021.1">
    <property type="nucleotide sequence ID" value="NZ_CP011366.1"/>
</dbReference>
<evidence type="ECO:0000259" key="6">
    <source>
        <dbReference type="Pfam" id="PF12698"/>
    </source>
</evidence>
<dbReference type="EMBL" id="FOTB01000002">
    <property type="protein sequence ID" value="SFK69562.1"/>
    <property type="molecule type" value="Genomic_DNA"/>
</dbReference>
<dbReference type="PANTHER" id="PTHR43027:SF2">
    <property type="entry name" value="TRANSPORT PERMEASE PROTEIN"/>
    <property type="match status" value="1"/>
</dbReference>
<reference evidence="9" key="2">
    <citation type="submission" date="2015-04" db="EMBL/GenBank/DDBJ databases">
        <title>Complete genome sequence of Salinicoccus halodurans strain H3B36, isolated from the Qaidam basin of China.</title>
        <authorList>
            <person name="Ma Y."/>
            <person name="Jiang K."/>
            <person name="Xue Y."/>
        </authorList>
    </citation>
    <scope>NUCLEOTIDE SEQUENCE [LARGE SCALE GENOMIC DNA]</scope>
    <source>
        <strain evidence="9">H3B36</strain>
    </source>
</reference>
<keyword evidence="4 5" id="KW-0472">Membrane</keyword>
<proteinExistence type="predicted"/>
<dbReference type="AlphaFoldDB" id="A0A0F7HNP4"/>
<reference evidence="7 9" key="1">
    <citation type="journal article" date="2015" name="Int. J. Syst. Evol. Microbiol.">
        <title>Complete genome sequence of Salinicoccus halodurans H3B36, isolated from the Qaidam Basin in China.</title>
        <authorList>
            <person name="Jiang K."/>
            <person name="Xue Y."/>
            <person name="Ma Y."/>
        </authorList>
    </citation>
    <scope>NUCLEOTIDE SEQUENCE [LARGE SCALE GENOMIC DNA]</scope>
    <source>
        <strain evidence="7 9">H3B36</strain>
    </source>
</reference>
<gene>
    <name evidence="7" type="ORF">AAT16_11965</name>
    <name evidence="8" type="ORF">SAMN05216235_1241</name>
</gene>
<protein>
    <submittedName>
        <fullName evidence="8">ABC-2 type transport system permease protein</fullName>
    </submittedName>
</protein>
<dbReference type="Proteomes" id="UP000183090">
    <property type="component" value="Unassembled WGS sequence"/>
</dbReference>
<accession>A0A0F7HNP4</accession>
<dbReference type="PANTHER" id="PTHR43027">
    <property type="entry name" value="DOXORUBICIN RESISTANCE ABC TRANSPORTER PERMEASE PROTEIN DRRC-RELATED"/>
    <property type="match status" value="1"/>
</dbReference>
<keyword evidence="9" id="KW-1185">Reference proteome</keyword>
<evidence type="ECO:0000313" key="9">
    <source>
        <dbReference type="Proteomes" id="UP000034029"/>
    </source>
</evidence>
<evidence type="ECO:0000313" key="7">
    <source>
        <dbReference type="EMBL" id="AKG74842.1"/>
    </source>
</evidence>
<comment type="subcellular location">
    <subcellularLocation>
        <location evidence="1">Membrane</location>
        <topology evidence="1">Multi-pass membrane protein</topology>
    </subcellularLocation>
</comment>
<dbReference type="GO" id="GO:0140359">
    <property type="term" value="F:ABC-type transporter activity"/>
    <property type="evidence" value="ECO:0007669"/>
    <property type="project" value="InterPro"/>
</dbReference>
<evidence type="ECO:0000256" key="4">
    <source>
        <dbReference type="ARBA" id="ARBA00023136"/>
    </source>
</evidence>
<evidence type="ECO:0000313" key="8">
    <source>
        <dbReference type="EMBL" id="SFK69562.1"/>
    </source>
</evidence>
<keyword evidence="2 5" id="KW-0812">Transmembrane</keyword>
<dbReference type="EMBL" id="CP011366">
    <property type="protein sequence ID" value="AKG74842.1"/>
    <property type="molecule type" value="Genomic_DNA"/>
</dbReference>
<evidence type="ECO:0000256" key="2">
    <source>
        <dbReference type="ARBA" id="ARBA00022692"/>
    </source>
</evidence>
<dbReference type="KEGG" id="shv:AAT16_11965"/>
<name>A0A0F7HNP4_9STAP</name>
<feature type="transmembrane region" description="Helical" evidence="5">
    <location>
        <begin position="20"/>
        <end position="40"/>
    </location>
</feature>